<feature type="domain" description="DUF7134" evidence="13">
    <location>
        <begin position="373"/>
        <end position="529"/>
    </location>
</feature>
<dbReference type="STRING" id="58343.AQJ46_02140"/>
<feature type="region of interest" description="Disordered" evidence="9">
    <location>
        <begin position="604"/>
        <end position="628"/>
    </location>
</feature>
<dbReference type="Pfam" id="PF02518">
    <property type="entry name" value="HATPase_c"/>
    <property type="match status" value="1"/>
</dbReference>
<evidence type="ECO:0000256" key="6">
    <source>
        <dbReference type="ARBA" id="ARBA00022777"/>
    </source>
</evidence>
<dbReference type="PANTHER" id="PTHR24421">
    <property type="entry name" value="NITRATE/NITRITE SENSOR PROTEIN NARX-RELATED"/>
    <property type="match status" value="1"/>
</dbReference>
<dbReference type="Gene3D" id="3.30.565.10">
    <property type="entry name" value="Histidine kinase-like ATPase, C-terminal domain"/>
    <property type="match status" value="1"/>
</dbReference>
<evidence type="ECO:0000256" key="10">
    <source>
        <dbReference type="SAM" id="Phobius"/>
    </source>
</evidence>
<evidence type="ECO:0000259" key="12">
    <source>
        <dbReference type="Pfam" id="PF07730"/>
    </source>
</evidence>
<evidence type="ECO:0000256" key="3">
    <source>
        <dbReference type="ARBA" id="ARBA00022553"/>
    </source>
</evidence>
<dbReference type="InterPro" id="IPR011712">
    <property type="entry name" value="Sig_transdc_His_kin_sub3_dim/P"/>
</dbReference>
<dbReference type="Pfam" id="PF23539">
    <property type="entry name" value="DUF7134"/>
    <property type="match status" value="1"/>
</dbReference>
<protein>
    <recommendedName>
        <fullName evidence="2">histidine kinase</fullName>
        <ecNumber evidence="2">2.7.13.3</ecNumber>
    </recommendedName>
</protein>
<dbReference type="InterPro" id="IPR050482">
    <property type="entry name" value="Sensor_HK_TwoCompSys"/>
</dbReference>
<keyword evidence="10" id="KW-0812">Transmembrane</keyword>
<evidence type="ECO:0000259" key="13">
    <source>
        <dbReference type="Pfam" id="PF23539"/>
    </source>
</evidence>
<comment type="caution">
    <text evidence="14">The sequence shown here is derived from an EMBL/GenBank/DDBJ whole genome shotgun (WGS) entry which is preliminary data.</text>
</comment>
<evidence type="ECO:0000256" key="1">
    <source>
        <dbReference type="ARBA" id="ARBA00000085"/>
    </source>
</evidence>
<reference evidence="14 15" key="1">
    <citation type="submission" date="2015-10" db="EMBL/GenBank/DDBJ databases">
        <title>Draft genome sequence of Streptomyces canus DSM 40017, type strain for the species Streptomyces canus.</title>
        <authorList>
            <person name="Ruckert C."/>
            <person name="Winkler A."/>
            <person name="Kalinowski J."/>
            <person name="Kampfer P."/>
            <person name="Glaeser S."/>
        </authorList>
    </citation>
    <scope>NUCLEOTIDE SEQUENCE [LARGE SCALE GENOMIC DNA]</scope>
    <source>
        <strain evidence="14 15">DSM 40017</strain>
    </source>
</reference>
<evidence type="ECO:0000313" key="15">
    <source>
        <dbReference type="Proteomes" id="UP000053669"/>
    </source>
</evidence>
<dbReference type="InterPro" id="IPR003594">
    <property type="entry name" value="HATPase_dom"/>
</dbReference>
<organism evidence="14 15">
    <name type="scientific">Streptomyces canus</name>
    <dbReference type="NCBI Taxonomy" id="58343"/>
    <lineage>
        <taxon>Bacteria</taxon>
        <taxon>Bacillati</taxon>
        <taxon>Actinomycetota</taxon>
        <taxon>Actinomycetes</taxon>
        <taxon>Kitasatosporales</taxon>
        <taxon>Streptomycetaceae</taxon>
        <taxon>Streptomyces</taxon>
        <taxon>Streptomyces aurantiacus group</taxon>
    </lineage>
</organism>
<feature type="domain" description="Signal transduction histidine kinase subgroup 3 dimerisation and phosphoacceptor" evidence="12">
    <location>
        <begin position="140"/>
        <end position="204"/>
    </location>
</feature>
<dbReference type="GO" id="GO:0046983">
    <property type="term" value="F:protein dimerization activity"/>
    <property type="evidence" value="ECO:0007669"/>
    <property type="project" value="InterPro"/>
</dbReference>
<feature type="transmembrane region" description="Helical" evidence="10">
    <location>
        <begin position="497"/>
        <end position="525"/>
    </location>
</feature>
<feature type="domain" description="Histidine kinase/HSP90-like ATPase" evidence="11">
    <location>
        <begin position="250"/>
        <end position="345"/>
    </location>
</feature>
<dbReference type="GO" id="GO:0000155">
    <property type="term" value="F:phosphorelay sensor kinase activity"/>
    <property type="evidence" value="ECO:0007669"/>
    <property type="project" value="InterPro"/>
</dbReference>
<keyword evidence="10" id="KW-1133">Transmembrane helix</keyword>
<dbReference type="InterPro" id="IPR055558">
    <property type="entry name" value="DUF7134"/>
</dbReference>
<feature type="transmembrane region" description="Helical" evidence="10">
    <location>
        <begin position="365"/>
        <end position="383"/>
    </location>
</feature>
<accession>A0A124I0M5</accession>
<evidence type="ECO:0000256" key="8">
    <source>
        <dbReference type="ARBA" id="ARBA00023012"/>
    </source>
</evidence>
<dbReference type="GO" id="GO:0005524">
    <property type="term" value="F:ATP binding"/>
    <property type="evidence" value="ECO:0007669"/>
    <property type="project" value="UniProtKB-KW"/>
</dbReference>
<dbReference type="EMBL" id="LMWU01000001">
    <property type="protein sequence ID" value="KUN74881.1"/>
    <property type="molecule type" value="Genomic_DNA"/>
</dbReference>
<name>A0A124I0M5_9ACTN</name>
<dbReference type="GO" id="GO:0016020">
    <property type="term" value="C:membrane"/>
    <property type="evidence" value="ECO:0007669"/>
    <property type="project" value="InterPro"/>
</dbReference>
<dbReference type="Gene3D" id="1.20.5.1930">
    <property type="match status" value="1"/>
</dbReference>
<keyword evidence="7" id="KW-0067">ATP-binding</keyword>
<feature type="transmembrane region" description="Helical" evidence="10">
    <location>
        <begin position="42"/>
        <end position="58"/>
    </location>
</feature>
<evidence type="ECO:0000256" key="4">
    <source>
        <dbReference type="ARBA" id="ARBA00022679"/>
    </source>
</evidence>
<comment type="catalytic activity">
    <reaction evidence="1">
        <text>ATP + protein L-histidine = ADP + protein N-phospho-L-histidine.</text>
        <dbReference type="EC" id="2.7.13.3"/>
    </reaction>
</comment>
<keyword evidence="3" id="KW-0597">Phosphoprotein</keyword>
<keyword evidence="6 14" id="KW-0418">Kinase</keyword>
<keyword evidence="8" id="KW-0902">Two-component regulatory system</keyword>
<dbReference type="SUPFAM" id="SSF55874">
    <property type="entry name" value="ATPase domain of HSP90 chaperone/DNA topoisomerase II/histidine kinase"/>
    <property type="match status" value="1"/>
</dbReference>
<evidence type="ECO:0000256" key="2">
    <source>
        <dbReference type="ARBA" id="ARBA00012438"/>
    </source>
</evidence>
<keyword evidence="4" id="KW-0808">Transferase</keyword>
<keyword evidence="5" id="KW-0547">Nucleotide-binding</keyword>
<feature type="transmembrane region" description="Helical" evidence="10">
    <location>
        <begin position="90"/>
        <end position="109"/>
    </location>
</feature>
<keyword evidence="10" id="KW-0472">Membrane</keyword>
<evidence type="ECO:0000256" key="7">
    <source>
        <dbReference type="ARBA" id="ARBA00022840"/>
    </source>
</evidence>
<feature type="transmembrane region" description="Helical" evidence="10">
    <location>
        <begin position="438"/>
        <end position="456"/>
    </location>
</feature>
<dbReference type="EC" id="2.7.13.3" evidence="2"/>
<gene>
    <name evidence="14" type="ORF">AQJ46_02140</name>
</gene>
<sequence>MLGVAGGVSVALGLRRRMPLVALAGVAVCYGVALAVAASDAVQVFVFLGEVVAVYGVAVRTTLPVTLRAVGVLVCYEALIDFAVDGGGLSAGAGVAVTVVLYLGAVGAGRGRAHQRAARARAAAHLAGARVEARTAGVRERRRLARELHDVSAHQLTSVVVTAEAARHLAARRPELAAEALDFSARTGRETLATVQRLVTSLGTAEESDDVPLGARIEELAGGFVRLGQRVEITSVEGGTGAGAQVAEAVFGIAREALTNTLRYAPGAVVRVGVRDLGDGWLALTVDDDGGSRTDAEAGAGRRGLGSGRGMAGMRERAEAVGGTVTAGPGAGPAAGWSVRAELPVHAGRPARLSAGRVRVLDGRLASHALLPAAAVLAAVFLFTGDRHGLDLALLGALSVVQLLPLLWRRVAPWPVLAALLTASWLWPWVPGSAADPWPALAAGVCALVGGVYAVAAYGRDPWATWASVPLAAPVLATAVSMTAARDGIIDGEPAGALAVGIGVFALTVLLLPVFGCAWLAGFLLRSRRGRIVGREDAELGAVVHEALGAAHRERQRIAAGLRAAVLDRTAGMVAAAEAGRLDDVAPAAREALAAMRELLGSLRDGTPADGPLTPPVEGAAKSSLEDR</sequence>
<dbReference type="PANTHER" id="PTHR24421:SF10">
    <property type="entry name" value="NITRATE_NITRITE SENSOR PROTEIN NARQ"/>
    <property type="match status" value="1"/>
</dbReference>
<feature type="transmembrane region" description="Helical" evidence="10">
    <location>
        <begin position="20"/>
        <end position="36"/>
    </location>
</feature>
<dbReference type="Proteomes" id="UP000053669">
    <property type="component" value="Unassembled WGS sequence"/>
</dbReference>
<evidence type="ECO:0000313" key="14">
    <source>
        <dbReference type="EMBL" id="KUN74881.1"/>
    </source>
</evidence>
<evidence type="ECO:0000259" key="11">
    <source>
        <dbReference type="Pfam" id="PF02518"/>
    </source>
</evidence>
<evidence type="ECO:0000256" key="9">
    <source>
        <dbReference type="SAM" id="MobiDB-lite"/>
    </source>
</evidence>
<dbReference type="Pfam" id="PF07730">
    <property type="entry name" value="HisKA_3"/>
    <property type="match status" value="1"/>
</dbReference>
<dbReference type="InterPro" id="IPR036890">
    <property type="entry name" value="HATPase_C_sf"/>
</dbReference>
<proteinExistence type="predicted"/>
<feature type="transmembrane region" description="Helical" evidence="10">
    <location>
        <begin position="463"/>
        <end position="485"/>
    </location>
</feature>
<dbReference type="AlphaFoldDB" id="A0A124I0M5"/>
<evidence type="ECO:0000256" key="5">
    <source>
        <dbReference type="ARBA" id="ARBA00022741"/>
    </source>
</evidence>